<evidence type="ECO:0000256" key="5">
    <source>
        <dbReference type="ARBA" id="ARBA00022538"/>
    </source>
</evidence>
<feature type="transmembrane region" description="Helical" evidence="12">
    <location>
        <begin position="248"/>
        <end position="268"/>
    </location>
</feature>
<keyword evidence="3 12" id="KW-0813">Transport</keyword>
<dbReference type="Pfam" id="PF02705">
    <property type="entry name" value="K_trans"/>
    <property type="match status" value="1"/>
</dbReference>
<feature type="domain" description="K+ potassium transporter C-terminal" evidence="14">
    <location>
        <begin position="478"/>
        <end position="625"/>
    </location>
</feature>
<dbReference type="HAMAP" id="MF_01522">
    <property type="entry name" value="Kup"/>
    <property type="match status" value="1"/>
</dbReference>
<feature type="transmembrane region" description="Helical" evidence="12">
    <location>
        <begin position="367"/>
        <end position="389"/>
    </location>
</feature>
<feature type="transmembrane region" description="Helical" evidence="12">
    <location>
        <begin position="426"/>
        <end position="443"/>
    </location>
</feature>
<feature type="transmembrane region" description="Helical" evidence="12">
    <location>
        <begin position="288"/>
        <end position="308"/>
    </location>
</feature>
<evidence type="ECO:0000256" key="4">
    <source>
        <dbReference type="ARBA" id="ARBA00022475"/>
    </source>
</evidence>
<comment type="caution">
    <text evidence="15">The sequence shown here is derived from an EMBL/GenBank/DDBJ whole genome shotgun (WGS) entry which is preliminary data.</text>
</comment>
<keyword evidence="11 12" id="KW-0472">Membrane</keyword>
<sequence>MGSHQKSSTAALTLAAIGVVYGDIGTSPLYALKEVFSPSHGVALNQANLIGVVSMILWTLTVVVSFKYVTLILRADNKGEGGIMALLALALQSVGRKHRAYPFLLFAGLAGAALFYGDGVITPAISVLSAVEGLTEATPAAKPYVVPIVIGILTGLYWMQKRGTGSIGVLFGPITTVWFIVLAGLGMWNMMIGDTAILAAINPVHAVRFAVNNGWIFFIALGAIVLAVTGAEALYADMGHFGRRPIRLAWFWLVFPALALNYLGQGALLLARPADVSNPFFSMVPHWGVIPLVILATAATVIASQATISGTFSLTKQAVQLGYLPRMTITHTSSKEVGQIYIPFVNWAQYALVVLAVIGFGSSSALAAAYGIAVTGTMLATTFMTFFVIRYGWKLSLPLCIGATGVFALIDIAFFSANLIKVRDGGWFPLLLGAAVLGLMLTWNRGRNLIRKATDEEAIELKGFLKSLFLSPPHRVEGTAVYLNARAGVVPRAFMHNLLHNKVLHERNLFLSVRYEPVPWVPFSERVKVESLGNDCWAIEVRYGFKNAVDIPKAIELVAAQGIECEPMSTSYFLSRHVLVSDTCKGMPLWQEKIFAAMLRNAGDPAEYLGLPINRTIELGAQVRI</sequence>
<feature type="transmembrane region" description="Helical" evidence="12">
    <location>
        <begin position="215"/>
        <end position="236"/>
    </location>
</feature>
<keyword evidence="16" id="KW-1185">Reference proteome</keyword>
<comment type="similarity">
    <text evidence="2 12">Belongs to the HAK/KUP transporter (TC 2.A.72) family.</text>
</comment>
<feature type="transmembrane region" description="Helical" evidence="12">
    <location>
        <begin position="100"/>
        <end position="121"/>
    </location>
</feature>
<feature type="transmembrane region" description="Helical" evidence="12">
    <location>
        <begin position="141"/>
        <end position="159"/>
    </location>
</feature>
<evidence type="ECO:0000256" key="11">
    <source>
        <dbReference type="ARBA" id="ARBA00023136"/>
    </source>
</evidence>
<keyword evidence="4 12" id="KW-1003">Cell membrane</keyword>
<accession>A0ABV7H1G8</accession>
<dbReference type="Pfam" id="PF22776">
    <property type="entry name" value="K_trans_C"/>
    <property type="match status" value="1"/>
</dbReference>
<evidence type="ECO:0000313" key="16">
    <source>
        <dbReference type="Proteomes" id="UP001595556"/>
    </source>
</evidence>
<protein>
    <recommendedName>
        <fullName evidence="12">Probable potassium transport system protein Kup</fullName>
    </recommendedName>
</protein>
<evidence type="ECO:0000256" key="2">
    <source>
        <dbReference type="ARBA" id="ARBA00007019"/>
    </source>
</evidence>
<keyword evidence="9 12" id="KW-1133">Transmembrane helix</keyword>
<comment type="subcellular location">
    <subcellularLocation>
        <location evidence="12">Cell membrane</location>
        <topology evidence="12">Multi-pass membrane protein</topology>
    </subcellularLocation>
    <subcellularLocation>
        <location evidence="1">Membrane</location>
        <topology evidence="1">Multi-pass membrane protein</topology>
    </subcellularLocation>
</comment>
<keyword evidence="7 12" id="KW-0769">Symport</keyword>
<keyword evidence="6 12" id="KW-0812">Transmembrane</keyword>
<dbReference type="PANTHER" id="PTHR30540:SF79">
    <property type="entry name" value="LOW AFFINITY POTASSIUM TRANSPORT SYSTEM PROTEIN KUP"/>
    <property type="match status" value="1"/>
</dbReference>
<evidence type="ECO:0000313" key="15">
    <source>
        <dbReference type="EMBL" id="MFC3147754.1"/>
    </source>
</evidence>
<dbReference type="InterPro" id="IPR053952">
    <property type="entry name" value="K_trans_C"/>
</dbReference>
<feature type="transmembrane region" description="Helical" evidence="12">
    <location>
        <begin position="46"/>
        <end position="69"/>
    </location>
</feature>
<organism evidence="15 16">
    <name type="scientific">Piscinibacterium candidicorallinum</name>
    <dbReference type="NCBI Taxonomy" id="1793872"/>
    <lineage>
        <taxon>Bacteria</taxon>
        <taxon>Pseudomonadati</taxon>
        <taxon>Pseudomonadota</taxon>
        <taxon>Betaproteobacteria</taxon>
        <taxon>Burkholderiales</taxon>
        <taxon>Piscinibacterium</taxon>
    </lineage>
</organism>
<feature type="domain" description="K+ potassium transporter integral membrane" evidence="13">
    <location>
        <begin position="12"/>
        <end position="466"/>
    </location>
</feature>
<feature type="transmembrane region" description="Helical" evidence="12">
    <location>
        <begin position="166"/>
        <end position="188"/>
    </location>
</feature>
<gene>
    <name evidence="12" type="primary">kup</name>
    <name evidence="15" type="ORF">ACFOEN_08880</name>
</gene>
<comment type="function">
    <text evidence="12">Transport of potassium into the cell. Likely operates as a K(+):H(+) symporter.</text>
</comment>
<evidence type="ECO:0000256" key="6">
    <source>
        <dbReference type="ARBA" id="ARBA00022692"/>
    </source>
</evidence>
<name>A0ABV7H1G8_9BURK</name>
<dbReference type="PANTHER" id="PTHR30540">
    <property type="entry name" value="OSMOTIC STRESS POTASSIUM TRANSPORTER"/>
    <property type="match status" value="1"/>
</dbReference>
<dbReference type="RefSeq" id="WP_377303104.1">
    <property type="nucleotide sequence ID" value="NZ_CP180191.1"/>
</dbReference>
<evidence type="ECO:0000256" key="1">
    <source>
        <dbReference type="ARBA" id="ARBA00004141"/>
    </source>
</evidence>
<evidence type="ECO:0000256" key="7">
    <source>
        <dbReference type="ARBA" id="ARBA00022847"/>
    </source>
</evidence>
<dbReference type="InterPro" id="IPR023051">
    <property type="entry name" value="Kup"/>
</dbReference>
<dbReference type="InterPro" id="IPR003855">
    <property type="entry name" value="K+_transporter"/>
</dbReference>
<keyword evidence="8 12" id="KW-0630">Potassium</keyword>
<evidence type="ECO:0000256" key="8">
    <source>
        <dbReference type="ARBA" id="ARBA00022958"/>
    </source>
</evidence>
<feature type="transmembrane region" description="Helical" evidence="12">
    <location>
        <begin position="396"/>
        <end position="420"/>
    </location>
</feature>
<evidence type="ECO:0000256" key="3">
    <source>
        <dbReference type="ARBA" id="ARBA00022448"/>
    </source>
</evidence>
<comment type="catalytic activity">
    <reaction evidence="12">
        <text>K(+)(in) + H(+)(in) = K(+)(out) + H(+)(out)</text>
        <dbReference type="Rhea" id="RHEA:28490"/>
        <dbReference type="ChEBI" id="CHEBI:15378"/>
        <dbReference type="ChEBI" id="CHEBI:29103"/>
    </reaction>
</comment>
<keyword evidence="10 12" id="KW-0406">Ion transport</keyword>
<feature type="transmembrane region" description="Helical" evidence="12">
    <location>
        <begin position="340"/>
        <end position="361"/>
    </location>
</feature>
<evidence type="ECO:0000256" key="9">
    <source>
        <dbReference type="ARBA" id="ARBA00022989"/>
    </source>
</evidence>
<dbReference type="Proteomes" id="UP001595556">
    <property type="component" value="Unassembled WGS sequence"/>
</dbReference>
<keyword evidence="5 12" id="KW-0633">Potassium transport</keyword>
<evidence type="ECO:0000256" key="12">
    <source>
        <dbReference type="HAMAP-Rule" id="MF_01522"/>
    </source>
</evidence>
<dbReference type="EMBL" id="JBHRTI010000004">
    <property type="protein sequence ID" value="MFC3147754.1"/>
    <property type="molecule type" value="Genomic_DNA"/>
</dbReference>
<evidence type="ECO:0000259" key="14">
    <source>
        <dbReference type="Pfam" id="PF22776"/>
    </source>
</evidence>
<evidence type="ECO:0000259" key="13">
    <source>
        <dbReference type="Pfam" id="PF02705"/>
    </source>
</evidence>
<reference evidence="16" key="1">
    <citation type="journal article" date="2019" name="Int. J. Syst. Evol. Microbiol.">
        <title>The Global Catalogue of Microorganisms (GCM) 10K type strain sequencing project: providing services to taxonomists for standard genome sequencing and annotation.</title>
        <authorList>
            <consortium name="The Broad Institute Genomics Platform"/>
            <consortium name="The Broad Institute Genome Sequencing Center for Infectious Disease"/>
            <person name="Wu L."/>
            <person name="Ma J."/>
        </authorList>
    </citation>
    <scope>NUCLEOTIDE SEQUENCE [LARGE SCALE GENOMIC DNA]</scope>
    <source>
        <strain evidence="16">KCTC 52168</strain>
    </source>
</reference>
<proteinExistence type="inferred from homology"/>
<dbReference type="InterPro" id="IPR053951">
    <property type="entry name" value="K_trans_N"/>
</dbReference>
<evidence type="ECO:0000256" key="10">
    <source>
        <dbReference type="ARBA" id="ARBA00023065"/>
    </source>
</evidence>